<dbReference type="EMBL" id="HBGD01006379">
    <property type="protein sequence ID" value="CAD9082051.1"/>
    <property type="molecule type" value="Transcribed_RNA"/>
</dbReference>
<keyword evidence="1" id="KW-0489">Methyltransferase</keyword>
<dbReference type="AlphaFoldDB" id="A0A7S1PG64"/>
<name>A0A7S1PG64_9EUKA</name>
<dbReference type="Pfam" id="PF08241">
    <property type="entry name" value="Methyltransf_11"/>
    <property type="match status" value="1"/>
</dbReference>
<sequence length="336" mass="38238">MSYLWISIPILLSTLLYVYFSPPKLPEVELHNFKDSYRLKNLTHQTTIDNEIYEKYASQWWDTTNGDFSGLHYITPVRVDYFMQEIDKWIQSEKAREASVAGKLKSDMREIVVADVGCGAGILTEQLTKRLLKKYDSNKIQVIGVDPSPGAIEQARMHAREVGLASHISFDVAGGEKLPMRSHSVDVLIMSDVLEHIADVRSVMKEVSRVLRPGGVFLFDTMDRSWTAYVLFIRLAQQNIIPSLAVCPPNTHDYQMFIKPEEMDQLFDENGLQRQHEYTGIMLKLFNLRTILHNLFKFFIKREGKPSGGVAAIIGKFVLVDSNKFKASYAGSAIKL</sequence>
<accession>A0A7S1PG64</accession>
<keyword evidence="5" id="KW-0732">Signal</keyword>
<dbReference type="InterPro" id="IPR013216">
    <property type="entry name" value="Methyltransf_11"/>
</dbReference>
<evidence type="ECO:0000256" key="5">
    <source>
        <dbReference type="SAM" id="SignalP"/>
    </source>
</evidence>
<feature type="chain" id="PRO_5030773006" description="Methyltransferase type 11 domain-containing protein" evidence="5">
    <location>
        <begin position="21"/>
        <end position="336"/>
    </location>
</feature>
<dbReference type="NCBIfam" id="TIGR01983">
    <property type="entry name" value="UbiG"/>
    <property type="match status" value="1"/>
</dbReference>
<feature type="signal peptide" evidence="5">
    <location>
        <begin position="1"/>
        <end position="20"/>
    </location>
</feature>
<evidence type="ECO:0000256" key="2">
    <source>
        <dbReference type="ARBA" id="ARBA00022679"/>
    </source>
</evidence>
<evidence type="ECO:0000259" key="6">
    <source>
        <dbReference type="Pfam" id="PF08241"/>
    </source>
</evidence>
<evidence type="ECO:0000256" key="3">
    <source>
        <dbReference type="ARBA" id="ARBA00022688"/>
    </source>
</evidence>
<proteinExistence type="predicted"/>
<dbReference type="GO" id="GO:0061542">
    <property type="term" value="F:3-demethylubiquinol 3-O-methyltransferase activity"/>
    <property type="evidence" value="ECO:0007669"/>
    <property type="project" value="InterPro"/>
</dbReference>
<dbReference type="GO" id="GO:0032259">
    <property type="term" value="P:methylation"/>
    <property type="evidence" value="ECO:0007669"/>
    <property type="project" value="UniProtKB-KW"/>
</dbReference>
<dbReference type="InterPro" id="IPR029063">
    <property type="entry name" value="SAM-dependent_MTases_sf"/>
</dbReference>
<gene>
    <name evidence="7" type="ORF">PCOS0759_LOCUS5291</name>
</gene>
<keyword evidence="2" id="KW-0808">Transferase</keyword>
<dbReference type="GO" id="GO:0010420">
    <property type="term" value="F:polyprenyldihydroxybenzoate methyltransferase activity"/>
    <property type="evidence" value="ECO:0007669"/>
    <property type="project" value="InterPro"/>
</dbReference>
<keyword evidence="3" id="KW-0831">Ubiquinone biosynthesis</keyword>
<dbReference type="InterPro" id="IPR010233">
    <property type="entry name" value="UbiG_MeTrfase"/>
</dbReference>
<organism evidence="7">
    <name type="scientific">Percolomonas cosmopolitus</name>
    <dbReference type="NCBI Taxonomy" id="63605"/>
    <lineage>
        <taxon>Eukaryota</taxon>
        <taxon>Discoba</taxon>
        <taxon>Heterolobosea</taxon>
        <taxon>Tetramitia</taxon>
        <taxon>Eutetramitia</taxon>
        <taxon>Percolomonadidae</taxon>
        <taxon>Percolomonas</taxon>
    </lineage>
</organism>
<evidence type="ECO:0000313" key="7">
    <source>
        <dbReference type="EMBL" id="CAD9082051.1"/>
    </source>
</evidence>
<feature type="domain" description="Methyltransferase type 11" evidence="6">
    <location>
        <begin position="115"/>
        <end position="219"/>
    </location>
</feature>
<dbReference type="SUPFAM" id="SSF53335">
    <property type="entry name" value="S-adenosyl-L-methionine-dependent methyltransferases"/>
    <property type="match status" value="1"/>
</dbReference>
<reference evidence="7" key="1">
    <citation type="submission" date="2021-01" db="EMBL/GenBank/DDBJ databases">
        <authorList>
            <person name="Corre E."/>
            <person name="Pelletier E."/>
            <person name="Niang G."/>
            <person name="Scheremetjew M."/>
            <person name="Finn R."/>
            <person name="Kale V."/>
            <person name="Holt S."/>
            <person name="Cochrane G."/>
            <person name="Meng A."/>
            <person name="Brown T."/>
            <person name="Cohen L."/>
        </authorList>
    </citation>
    <scope>NUCLEOTIDE SEQUENCE</scope>
    <source>
        <strain evidence="7">WS</strain>
    </source>
</reference>
<dbReference type="CDD" id="cd02440">
    <property type="entry name" value="AdoMet_MTases"/>
    <property type="match status" value="1"/>
</dbReference>
<dbReference type="PANTHER" id="PTHR43464:SF19">
    <property type="entry name" value="UBIQUINONE BIOSYNTHESIS O-METHYLTRANSFERASE, MITOCHONDRIAL"/>
    <property type="match status" value="1"/>
</dbReference>
<evidence type="ECO:0000256" key="1">
    <source>
        <dbReference type="ARBA" id="ARBA00022603"/>
    </source>
</evidence>
<dbReference type="Gene3D" id="3.40.50.150">
    <property type="entry name" value="Vaccinia Virus protein VP39"/>
    <property type="match status" value="1"/>
</dbReference>
<protein>
    <recommendedName>
        <fullName evidence="6">Methyltransferase type 11 domain-containing protein</fullName>
    </recommendedName>
</protein>
<dbReference type="PANTHER" id="PTHR43464">
    <property type="entry name" value="METHYLTRANSFERASE"/>
    <property type="match status" value="1"/>
</dbReference>
<keyword evidence="4" id="KW-0949">S-adenosyl-L-methionine</keyword>
<evidence type="ECO:0000256" key="4">
    <source>
        <dbReference type="ARBA" id="ARBA00022691"/>
    </source>
</evidence>